<dbReference type="RefSeq" id="WP_157988923.1">
    <property type="nucleotide sequence ID" value="NZ_LR217730.1"/>
</dbReference>
<dbReference type="CDD" id="cd02869">
    <property type="entry name" value="PseudoU_synth_RluA_like"/>
    <property type="match status" value="1"/>
</dbReference>
<dbReference type="PROSITE" id="PS01129">
    <property type="entry name" value="PSI_RLU"/>
    <property type="match status" value="1"/>
</dbReference>
<evidence type="ECO:0000256" key="7">
    <source>
        <dbReference type="PIRSR" id="PIRSR606225-1"/>
    </source>
</evidence>
<proteinExistence type="inferred from homology"/>
<dbReference type="SUPFAM" id="SSF55174">
    <property type="entry name" value="Alpha-L RNA-binding motif"/>
    <property type="match status" value="1"/>
</dbReference>
<accession>A0A451DGC6</accession>
<feature type="domain" description="RNA-binding S4" evidence="10">
    <location>
        <begin position="20"/>
        <end position="81"/>
    </location>
</feature>
<dbReference type="PROSITE" id="PS50889">
    <property type="entry name" value="S4"/>
    <property type="match status" value="1"/>
</dbReference>
<dbReference type="Pfam" id="PF00849">
    <property type="entry name" value="PseudoU_synth_2"/>
    <property type="match status" value="1"/>
</dbReference>
<dbReference type="InterPro" id="IPR036986">
    <property type="entry name" value="S4_RNA-bd_sf"/>
</dbReference>
<dbReference type="PANTHER" id="PTHR21600:SF92">
    <property type="entry name" value="RIBOSOMAL LARGE SUBUNIT PSEUDOURIDINE SYNTHASE C"/>
    <property type="match status" value="1"/>
</dbReference>
<protein>
    <recommendedName>
        <fullName evidence="9">Pseudouridine synthase</fullName>
        <ecNumber evidence="9">5.4.99.-</ecNumber>
    </recommendedName>
</protein>
<dbReference type="Gene3D" id="3.30.2350.10">
    <property type="entry name" value="Pseudouridine synthase"/>
    <property type="match status" value="1"/>
</dbReference>
<sequence>MYNNTFSKNIFIIAPEFAEQRIDNFLHNKLKGVPRSMIYRILRTGAVRINKKRIKPWYKLQTGDEIYVPLIRIMRPQDMNISKKMAIVTALEDSILYEDEYIIGLNKPSGIAVHGGSGLQYGVIEALRSLRPATDFLELVHRLDRDTSGVLLLAKKRSSLRMLHEQLRENSMEKNYLALVQGRWPMHVKIVDVPLLKTIQLNHHSTVKVHQDGKPSRTLFQIKEHYSHIATLVKASLVTGRMHQIRAHALHIGHPIILDNRYGNSDFSKHFKGIGLQRLFLHAATLSFTHPHTKKITLISAPLDKQLKNCLQRLRFSATPLK</sequence>
<evidence type="ECO:0000313" key="11">
    <source>
        <dbReference type="EMBL" id="VFP85685.1"/>
    </source>
</evidence>
<dbReference type="NCBIfam" id="NF008249">
    <property type="entry name" value="PRK11025.1"/>
    <property type="match status" value="1"/>
</dbReference>
<organism evidence="11 12">
    <name type="scientific">Candidatus Erwinia haradaeae</name>
    <dbReference type="NCBI Taxonomy" id="1922217"/>
    <lineage>
        <taxon>Bacteria</taxon>
        <taxon>Pseudomonadati</taxon>
        <taxon>Pseudomonadota</taxon>
        <taxon>Gammaproteobacteria</taxon>
        <taxon>Enterobacterales</taxon>
        <taxon>Erwiniaceae</taxon>
        <taxon>Erwinia</taxon>
    </lineage>
</organism>
<keyword evidence="6 9" id="KW-0413">Isomerase</keyword>
<dbReference type="GO" id="GO:0000455">
    <property type="term" value="P:enzyme-directed rRNA pseudouridine synthesis"/>
    <property type="evidence" value="ECO:0007669"/>
    <property type="project" value="TreeGrafter"/>
</dbReference>
<evidence type="ECO:0000256" key="9">
    <source>
        <dbReference type="RuleBase" id="RU362028"/>
    </source>
</evidence>
<evidence type="ECO:0000259" key="10">
    <source>
        <dbReference type="SMART" id="SM00363"/>
    </source>
</evidence>
<dbReference type="Pfam" id="PF01479">
    <property type="entry name" value="S4"/>
    <property type="match status" value="1"/>
</dbReference>
<dbReference type="Proteomes" id="UP000294343">
    <property type="component" value="Chromosome"/>
</dbReference>
<evidence type="ECO:0000256" key="6">
    <source>
        <dbReference type="ARBA" id="ARBA00023235"/>
    </source>
</evidence>
<dbReference type="NCBIfam" id="TIGR00005">
    <property type="entry name" value="rluA_subfam"/>
    <property type="match status" value="1"/>
</dbReference>
<reference evidence="11 12" key="1">
    <citation type="submission" date="2019-02" db="EMBL/GenBank/DDBJ databases">
        <authorList>
            <person name="Manzano-Marin A."/>
            <person name="Manzano-Marin A."/>
        </authorList>
    </citation>
    <scope>NUCLEOTIDE SEQUENCE [LARGE SCALE GENOMIC DNA]</scope>
    <source>
        <strain evidence="11 12">ErCipseudotsugae</strain>
    </source>
</reference>
<keyword evidence="4" id="KW-0698">rRNA processing</keyword>
<dbReference type="AlphaFoldDB" id="A0A451DGC6"/>
<dbReference type="SUPFAM" id="SSF55120">
    <property type="entry name" value="Pseudouridine synthase"/>
    <property type="match status" value="1"/>
</dbReference>
<dbReference type="EC" id="5.4.99.-" evidence="9"/>
<dbReference type="InterPro" id="IPR006224">
    <property type="entry name" value="PsdUridine_synth_RluA-like_CS"/>
</dbReference>
<comment type="catalytic activity">
    <reaction evidence="1">
        <text>uridine(955/2504/2580) in 23S rRNA = pseudouridine(955/2504/2580) in 23S rRNA</text>
        <dbReference type="Rhea" id="RHEA:42528"/>
        <dbReference type="Rhea" id="RHEA-COMP:10099"/>
        <dbReference type="Rhea" id="RHEA-COMP:10100"/>
        <dbReference type="ChEBI" id="CHEBI:65314"/>
        <dbReference type="ChEBI" id="CHEBI:65315"/>
        <dbReference type="EC" id="5.4.99.24"/>
    </reaction>
</comment>
<evidence type="ECO:0000256" key="2">
    <source>
        <dbReference type="ARBA" id="ARBA00002876"/>
    </source>
</evidence>
<dbReference type="EMBL" id="LR217730">
    <property type="protein sequence ID" value="VFP85685.1"/>
    <property type="molecule type" value="Genomic_DNA"/>
</dbReference>
<comment type="catalytic activity">
    <reaction evidence="9">
        <text>a uridine in RNA = a pseudouridine in RNA</text>
        <dbReference type="Rhea" id="RHEA:48348"/>
        <dbReference type="Rhea" id="RHEA-COMP:12068"/>
        <dbReference type="Rhea" id="RHEA-COMP:12069"/>
        <dbReference type="ChEBI" id="CHEBI:65314"/>
        <dbReference type="ChEBI" id="CHEBI:65315"/>
    </reaction>
</comment>
<comment type="function">
    <text evidence="2">Responsible for synthesis of pseudouridine from uracil at positions 955, 2504 and 2580 in 23S ribosomal RNA.</text>
</comment>
<dbReference type="GO" id="GO:0003723">
    <property type="term" value="F:RNA binding"/>
    <property type="evidence" value="ECO:0007669"/>
    <property type="project" value="UniProtKB-KW"/>
</dbReference>
<evidence type="ECO:0000256" key="5">
    <source>
        <dbReference type="ARBA" id="ARBA00022884"/>
    </source>
</evidence>
<evidence type="ECO:0000256" key="8">
    <source>
        <dbReference type="PROSITE-ProRule" id="PRU00182"/>
    </source>
</evidence>
<name>A0A451DGC6_9GAMM</name>
<dbReference type="Gene3D" id="3.10.290.10">
    <property type="entry name" value="RNA-binding S4 domain"/>
    <property type="match status" value="1"/>
</dbReference>
<dbReference type="GO" id="GO:0160141">
    <property type="term" value="F:23S rRNA pseudouridine(955/2504/2580) synthase activity"/>
    <property type="evidence" value="ECO:0007669"/>
    <property type="project" value="UniProtKB-EC"/>
</dbReference>
<dbReference type="InterPro" id="IPR002942">
    <property type="entry name" value="S4_RNA-bd"/>
</dbReference>
<dbReference type="InterPro" id="IPR050188">
    <property type="entry name" value="RluA_PseudoU_synthase"/>
</dbReference>
<keyword evidence="5 8" id="KW-0694">RNA-binding</keyword>
<evidence type="ECO:0000256" key="1">
    <source>
        <dbReference type="ARBA" id="ARBA00000381"/>
    </source>
</evidence>
<dbReference type="CDD" id="cd00165">
    <property type="entry name" value="S4"/>
    <property type="match status" value="1"/>
</dbReference>
<dbReference type="InterPro" id="IPR006225">
    <property type="entry name" value="PsdUridine_synth_RluC/D"/>
</dbReference>
<dbReference type="InterPro" id="IPR006145">
    <property type="entry name" value="PsdUridine_synth_RsuA/RluA"/>
</dbReference>
<gene>
    <name evidence="11" type="primary">rluC</name>
    <name evidence="11" type="ORF">ERCIPSPA2889_086</name>
</gene>
<dbReference type="PANTHER" id="PTHR21600">
    <property type="entry name" value="MITOCHONDRIAL RNA PSEUDOURIDINE SYNTHASE"/>
    <property type="match status" value="1"/>
</dbReference>
<feature type="active site" evidence="7">
    <location>
        <position position="144"/>
    </location>
</feature>
<evidence type="ECO:0000313" key="12">
    <source>
        <dbReference type="Proteomes" id="UP000294343"/>
    </source>
</evidence>
<dbReference type="OrthoDB" id="9807829at2"/>
<evidence type="ECO:0000256" key="3">
    <source>
        <dbReference type="ARBA" id="ARBA00010876"/>
    </source>
</evidence>
<evidence type="ECO:0000256" key="4">
    <source>
        <dbReference type="ARBA" id="ARBA00022552"/>
    </source>
</evidence>
<comment type="similarity">
    <text evidence="3 9">Belongs to the pseudouridine synthase RluA family.</text>
</comment>
<dbReference type="InterPro" id="IPR020103">
    <property type="entry name" value="PsdUridine_synth_cat_dom_sf"/>
</dbReference>
<dbReference type="SMART" id="SM00363">
    <property type="entry name" value="S4"/>
    <property type="match status" value="1"/>
</dbReference>